<evidence type="ECO:0000256" key="1">
    <source>
        <dbReference type="SAM" id="Phobius"/>
    </source>
</evidence>
<keyword evidence="1" id="KW-0812">Transmembrane</keyword>
<sequence>MQRFLTPKTSINSIFFSIYLRFLIKLIGVVSISHPLHKTSTNLE</sequence>
<gene>
    <name evidence="2" type="ORF">C4K04_5100</name>
</gene>
<reference evidence="2 3" key="1">
    <citation type="submission" date="2018-03" db="EMBL/GenBank/DDBJ databases">
        <title>Diversity of phytobeneficial traits revealed by whole-genome analysis of worldwide-isolated phenazine-producing Pseudomonas spp.</title>
        <authorList>
            <person name="Biessy A."/>
            <person name="Novinscak A."/>
            <person name="Blom J."/>
            <person name="Leger G."/>
            <person name="Thomashow L.S."/>
            <person name="Cazorla F.M."/>
            <person name="Josic D."/>
            <person name="Filion M."/>
        </authorList>
    </citation>
    <scope>NUCLEOTIDE SEQUENCE [LARGE SCALE GENOMIC DNA]</scope>
    <source>
        <strain evidence="2 3">B25</strain>
    </source>
</reference>
<accession>A0A3G7TUP6</accession>
<protein>
    <submittedName>
        <fullName evidence="2">Uncharacterized protein</fullName>
    </submittedName>
</protein>
<keyword evidence="1" id="KW-1133">Transmembrane helix</keyword>
<organism evidence="2 3">
    <name type="scientific">Pseudomonas chlororaphis</name>
    <dbReference type="NCBI Taxonomy" id="587753"/>
    <lineage>
        <taxon>Bacteria</taxon>
        <taxon>Pseudomonadati</taxon>
        <taxon>Pseudomonadota</taxon>
        <taxon>Gammaproteobacteria</taxon>
        <taxon>Pseudomonadales</taxon>
        <taxon>Pseudomonadaceae</taxon>
        <taxon>Pseudomonas</taxon>
    </lineage>
</organism>
<feature type="transmembrane region" description="Helical" evidence="1">
    <location>
        <begin position="12"/>
        <end position="34"/>
    </location>
</feature>
<dbReference type="AlphaFoldDB" id="A0A3G7TUP6"/>
<name>A0A3G7TUP6_9PSED</name>
<proteinExistence type="predicted"/>
<dbReference type="EMBL" id="CP027753">
    <property type="protein sequence ID" value="AZE50750.1"/>
    <property type="molecule type" value="Genomic_DNA"/>
</dbReference>
<evidence type="ECO:0000313" key="2">
    <source>
        <dbReference type="EMBL" id="AZE50750.1"/>
    </source>
</evidence>
<keyword evidence="1" id="KW-0472">Membrane</keyword>
<dbReference type="Proteomes" id="UP000268048">
    <property type="component" value="Chromosome"/>
</dbReference>
<evidence type="ECO:0000313" key="3">
    <source>
        <dbReference type="Proteomes" id="UP000268048"/>
    </source>
</evidence>